<organism evidence="1 2">
    <name type="scientific">Mesorhizobium album</name>
    <dbReference type="NCBI Taxonomy" id="3072314"/>
    <lineage>
        <taxon>Bacteria</taxon>
        <taxon>Pseudomonadati</taxon>
        <taxon>Pseudomonadota</taxon>
        <taxon>Alphaproteobacteria</taxon>
        <taxon>Hyphomicrobiales</taxon>
        <taxon>Phyllobacteriaceae</taxon>
        <taxon>Mesorhizobium</taxon>
    </lineage>
</organism>
<dbReference type="SUPFAM" id="SSF54001">
    <property type="entry name" value="Cysteine proteinases"/>
    <property type="match status" value="1"/>
</dbReference>
<reference evidence="1 2" key="1">
    <citation type="submission" date="2023-08" db="EMBL/GenBank/DDBJ databases">
        <title>Implementing the SeqCode for naming new Mesorhizobium species isolated from Vachellia karroo root nodules.</title>
        <authorList>
            <person name="Van Lill M."/>
        </authorList>
    </citation>
    <scope>NUCLEOTIDE SEQUENCE [LARGE SCALE GENOMIC DNA]</scope>
    <source>
        <strain evidence="1 2">VK24D</strain>
    </source>
</reference>
<evidence type="ECO:0000313" key="1">
    <source>
        <dbReference type="EMBL" id="MDX8483059.1"/>
    </source>
</evidence>
<keyword evidence="2" id="KW-1185">Reference proteome</keyword>
<gene>
    <name evidence="1" type="ORF">RFN28_32080</name>
</gene>
<dbReference type="Proteomes" id="UP001287059">
    <property type="component" value="Unassembled WGS sequence"/>
</dbReference>
<dbReference type="InterPro" id="IPR038765">
    <property type="entry name" value="Papain-like_cys_pep_sf"/>
</dbReference>
<dbReference type="EMBL" id="JAVIIW010000066">
    <property type="protein sequence ID" value="MDX8483059.1"/>
    <property type="molecule type" value="Genomic_DNA"/>
</dbReference>
<evidence type="ECO:0000313" key="2">
    <source>
        <dbReference type="Proteomes" id="UP001287059"/>
    </source>
</evidence>
<protein>
    <submittedName>
        <fullName evidence="1">Transglutaminase family protein</fullName>
    </submittedName>
</protein>
<name>A0ABU4Y800_9HYPH</name>
<accession>A0ABU4Y800</accession>
<dbReference type="Gene3D" id="3.10.620.30">
    <property type="match status" value="1"/>
</dbReference>
<comment type="caution">
    <text evidence="1">The sequence shown here is derived from an EMBL/GenBank/DDBJ whole genome shotgun (WGS) entry which is preliminary data.</text>
</comment>
<proteinExistence type="predicted"/>
<sequence>MIDAVQPYYKPATAFPSAFAAKLDEIAARHPQPEDRMIQAMRLVQDEIRYVSLSMGSGSYIPRDPATVIQSGFGDCKDKALLLTSALMRLGISAQVALADLDQGRALDQHLPALRNFDHGIVKATIGTKTYWLDATDYLQGGDASNVAQPDYGFALPVFGNGELEKMPSPELKSPTIKVAEDFSFPDKPDGHLTLTVLSTYEGADADGMRSKLASRSVSKLSDDYLKYYSKRYPGIETAAKLEIFDNRDGNLINVRESYRLPAQALAADDLAKNFRSRRPTSAPICRHRQWWTASDPSRSDRLSIAVTP</sequence>
<dbReference type="RefSeq" id="WP_320291169.1">
    <property type="nucleotide sequence ID" value="NZ_JAVIIW010000066.1"/>
</dbReference>